<dbReference type="InterPro" id="IPR002837">
    <property type="entry name" value="DUF123"/>
</dbReference>
<dbReference type="OrthoDB" id="17296at2157"/>
<dbReference type="PANTHER" id="PTHR37460:SF1">
    <property type="entry name" value="ENDONUCLEASE III"/>
    <property type="match status" value="1"/>
</dbReference>
<protein>
    <recommendedName>
        <fullName evidence="3">GIY-YIG domain-containing protein</fullName>
    </recommendedName>
</protein>
<dbReference type="AlphaFoldDB" id="H1YZ82"/>
<accession>H1YZ82</accession>
<dbReference type="STRING" id="937775.Metlim_0984"/>
<proteinExistence type="predicted"/>
<organism evidence="1 2">
    <name type="scientific">Methanoplanus limicola DSM 2279</name>
    <dbReference type="NCBI Taxonomy" id="937775"/>
    <lineage>
        <taxon>Archaea</taxon>
        <taxon>Methanobacteriati</taxon>
        <taxon>Methanobacteriota</taxon>
        <taxon>Stenosarchaea group</taxon>
        <taxon>Methanomicrobia</taxon>
        <taxon>Methanomicrobiales</taxon>
        <taxon>Methanomicrobiaceae</taxon>
        <taxon>Methanoplanus</taxon>
    </lineage>
</organism>
<dbReference type="CDD" id="cd10441">
    <property type="entry name" value="GIY-YIG_COG1833"/>
    <property type="match status" value="1"/>
</dbReference>
<name>H1YZ82_9EURY</name>
<reference evidence="1 2" key="1">
    <citation type="submission" date="2011-10" db="EMBL/GenBank/DDBJ databases">
        <title>The Improved High-Quality Draft genome of Methanoplanus limicola DSM 2279.</title>
        <authorList>
            <consortium name="US DOE Joint Genome Institute (JGI-PGF)"/>
            <person name="Lucas S."/>
            <person name="Copeland A."/>
            <person name="Lapidus A."/>
            <person name="Glavina del Rio T."/>
            <person name="Dalin E."/>
            <person name="Tice H."/>
            <person name="Bruce D."/>
            <person name="Goodwin L."/>
            <person name="Pitluck S."/>
            <person name="Peters L."/>
            <person name="Mikhailova N."/>
            <person name="Lu M."/>
            <person name="Kyrpides N."/>
            <person name="Mavromatis K."/>
            <person name="Ivanova N."/>
            <person name="Markowitz V."/>
            <person name="Cheng J.-F."/>
            <person name="Hugenholtz P."/>
            <person name="Woyke T."/>
            <person name="Wu D."/>
            <person name="Wirth R."/>
            <person name="Brambilla E.-M."/>
            <person name="Klenk H.-P."/>
            <person name="Eisen J.A."/>
        </authorList>
    </citation>
    <scope>NUCLEOTIDE SEQUENCE [LARGE SCALE GENOMIC DNA]</scope>
    <source>
        <strain evidence="1 2">DSM 2279</strain>
    </source>
</reference>
<evidence type="ECO:0008006" key="3">
    <source>
        <dbReference type="Google" id="ProtNLM"/>
    </source>
</evidence>
<dbReference type="Proteomes" id="UP000005741">
    <property type="component" value="Chromosome"/>
</dbReference>
<evidence type="ECO:0000313" key="2">
    <source>
        <dbReference type="Proteomes" id="UP000005741"/>
    </source>
</evidence>
<dbReference type="RefSeq" id="WP_004076837.1">
    <property type="nucleotide sequence ID" value="NZ_CM001436.1"/>
</dbReference>
<dbReference type="InParanoid" id="H1YZ82"/>
<dbReference type="Pfam" id="PF01986">
    <property type="entry name" value="DUF123"/>
    <property type="match status" value="1"/>
</dbReference>
<dbReference type="PANTHER" id="PTHR37460">
    <property type="entry name" value="ENDONUCLEASE III"/>
    <property type="match status" value="1"/>
</dbReference>
<dbReference type="EMBL" id="CM001436">
    <property type="protein sequence ID" value="EHQ35106.1"/>
    <property type="molecule type" value="Genomic_DNA"/>
</dbReference>
<dbReference type="HOGENOM" id="CLU_115699_0_1_2"/>
<keyword evidence="2" id="KW-1185">Reference proteome</keyword>
<sequence length="150" mass="16284">MVSEILCGKGIYCLLFKNSSSSVAVGSLGEFTFNSGWHIYAGSALGPGGLKRALRHARINRDKCGNLRWHVDYISASPDFSLEFIVAAKTSERRECEVAGNIGGTGIRNFGCSDCGCVSHLFYREICPLHEVNEAFKGAGLVPFTVKTIF</sequence>
<gene>
    <name evidence="1" type="ORF">Metlim_0984</name>
</gene>
<evidence type="ECO:0000313" key="1">
    <source>
        <dbReference type="EMBL" id="EHQ35106.1"/>
    </source>
</evidence>